<dbReference type="PANTHER" id="PTHR43280:SF34">
    <property type="entry name" value="ARAC-FAMILY TRANSCRIPTIONAL REGULATOR"/>
    <property type="match status" value="1"/>
</dbReference>
<dbReference type="SUPFAM" id="SSF46689">
    <property type="entry name" value="Homeodomain-like"/>
    <property type="match status" value="2"/>
</dbReference>
<name>A0A163DCA2_9BACL</name>
<dbReference type="EMBL" id="LWMH01000003">
    <property type="protein sequence ID" value="KZS43129.1"/>
    <property type="molecule type" value="Genomic_DNA"/>
</dbReference>
<evidence type="ECO:0000256" key="3">
    <source>
        <dbReference type="ARBA" id="ARBA00023163"/>
    </source>
</evidence>
<gene>
    <name evidence="5" type="ORF">AWU65_00450</name>
</gene>
<evidence type="ECO:0000256" key="1">
    <source>
        <dbReference type="ARBA" id="ARBA00023015"/>
    </source>
</evidence>
<protein>
    <recommendedName>
        <fullName evidence="4">HTH araC/xylS-type domain-containing protein</fullName>
    </recommendedName>
</protein>
<dbReference type="PROSITE" id="PS01124">
    <property type="entry name" value="HTH_ARAC_FAMILY_2"/>
    <property type="match status" value="1"/>
</dbReference>
<dbReference type="SMART" id="SM00342">
    <property type="entry name" value="HTH_ARAC"/>
    <property type="match status" value="1"/>
</dbReference>
<dbReference type="AlphaFoldDB" id="A0A163DCA2"/>
<dbReference type="GO" id="GO:0003700">
    <property type="term" value="F:DNA-binding transcription factor activity"/>
    <property type="evidence" value="ECO:0007669"/>
    <property type="project" value="InterPro"/>
</dbReference>
<dbReference type="InterPro" id="IPR009057">
    <property type="entry name" value="Homeodomain-like_sf"/>
</dbReference>
<keyword evidence="1" id="KW-0805">Transcription regulation</keyword>
<dbReference type="InterPro" id="IPR018060">
    <property type="entry name" value="HTH_AraC"/>
</dbReference>
<feature type="domain" description="HTH araC/xylS-type" evidence="4">
    <location>
        <begin position="311"/>
        <end position="409"/>
    </location>
</feature>
<dbReference type="PANTHER" id="PTHR43280">
    <property type="entry name" value="ARAC-FAMILY TRANSCRIPTIONAL REGULATOR"/>
    <property type="match status" value="1"/>
</dbReference>
<reference evidence="5" key="1">
    <citation type="journal article" date="2016" name="Genome Announc.">
        <title>Draft genomes of two strains of Paenibacillus glucanolyticus with capability to degrade lignocellulose.</title>
        <authorList>
            <person name="Mathews S.L."/>
            <person name="Pawlak J."/>
            <person name="Grunden A.M."/>
        </authorList>
    </citation>
    <scope>NUCLEOTIDE SEQUENCE [LARGE SCALE GENOMIC DNA]</scope>
    <source>
        <strain evidence="5">SLM1</strain>
    </source>
</reference>
<dbReference type="Proteomes" id="UP000076796">
    <property type="component" value="Unassembled WGS sequence"/>
</dbReference>
<dbReference type="GeneID" id="97555216"/>
<organism evidence="5 6">
    <name type="scientific">Paenibacillus glucanolyticus</name>
    <dbReference type="NCBI Taxonomy" id="59843"/>
    <lineage>
        <taxon>Bacteria</taxon>
        <taxon>Bacillati</taxon>
        <taxon>Bacillota</taxon>
        <taxon>Bacilli</taxon>
        <taxon>Bacillales</taxon>
        <taxon>Paenibacillaceae</taxon>
        <taxon>Paenibacillus</taxon>
    </lineage>
</organism>
<keyword evidence="3" id="KW-0804">Transcription</keyword>
<dbReference type="Pfam" id="PF12833">
    <property type="entry name" value="HTH_18"/>
    <property type="match status" value="1"/>
</dbReference>
<sequence>MKRMKLEQWMDICKLMNDNLGLPMHYCNPHRRIEYSLMPAGISSQGQKELQERMIQLISSSHRGEVQGPYMLGTSLLENFIETRIEENGVYMGSLIAGPSIYSRIRKDMLVGLARDHRITDRDALERYYDRLVIMDKKKLLHAAAMLHYLVYHTRIDITDVMQHNHGGSRYQGLGENIDIQVSEQRINVSFHHDPIYEKELMQLVTDGRPEELVNKLELIQTTEGIGTLSRTSHVRHQKNLSIVGIALMTRAAVEGGLHPEIAYTMSDLYIQQMEEMTDANEVNTALQQATYDFANRVKECKEGDFSKAVVKCKQYIFNHLYEDVSLQQLSRSVHMNSSYLSRRFKQETGVSISEYIQGQRIEEAKKLLVLTDLPISVIYARLNYHDQSYFTKVFRKLTGVTPKQYREGRRLKSTHSGEDDPI</sequence>
<evidence type="ECO:0000313" key="5">
    <source>
        <dbReference type="EMBL" id="KZS43129.1"/>
    </source>
</evidence>
<keyword evidence="2" id="KW-0238">DNA-binding</keyword>
<evidence type="ECO:0000313" key="6">
    <source>
        <dbReference type="Proteomes" id="UP000076796"/>
    </source>
</evidence>
<comment type="caution">
    <text evidence="5">The sequence shown here is derived from an EMBL/GenBank/DDBJ whole genome shotgun (WGS) entry which is preliminary data.</text>
</comment>
<dbReference type="STRING" id="59843.A3958_23325"/>
<evidence type="ECO:0000259" key="4">
    <source>
        <dbReference type="PROSITE" id="PS01124"/>
    </source>
</evidence>
<dbReference type="Gene3D" id="1.10.10.60">
    <property type="entry name" value="Homeodomain-like"/>
    <property type="match status" value="2"/>
</dbReference>
<dbReference type="RefSeq" id="WP_063480598.1">
    <property type="nucleotide sequence ID" value="NZ_CP147845.1"/>
</dbReference>
<keyword evidence="6" id="KW-1185">Reference proteome</keyword>
<evidence type="ECO:0000256" key="2">
    <source>
        <dbReference type="ARBA" id="ARBA00023125"/>
    </source>
</evidence>
<proteinExistence type="predicted"/>
<dbReference type="GO" id="GO:0043565">
    <property type="term" value="F:sequence-specific DNA binding"/>
    <property type="evidence" value="ECO:0007669"/>
    <property type="project" value="InterPro"/>
</dbReference>
<accession>A0A163DCA2</accession>